<evidence type="ECO:0000256" key="1">
    <source>
        <dbReference type="SAM" id="MobiDB-lite"/>
    </source>
</evidence>
<accession>A0A0W8E4P5</accession>
<comment type="caution">
    <text evidence="2">The sequence shown here is derived from an EMBL/GenBank/DDBJ whole genome shotgun (WGS) entry which is preliminary data.</text>
</comment>
<proteinExistence type="predicted"/>
<sequence>MTVKSRYQKLNEQVDQSTQEAIRSAHQAHTAVTQAQSSLLPQEIQYAERKVSEALTYVRHAQNHLEVGISPEVQQSLQQEEAKLLQEYELF</sequence>
<feature type="region of interest" description="Disordered" evidence="1">
    <location>
        <begin position="1"/>
        <end position="28"/>
    </location>
</feature>
<dbReference type="AlphaFoldDB" id="A0A0W8E4P5"/>
<organism evidence="2">
    <name type="scientific">hydrocarbon metagenome</name>
    <dbReference type="NCBI Taxonomy" id="938273"/>
    <lineage>
        <taxon>unclassified sequences</taxon>
        <taxon>metagenomes</taxon>
        <taxon>ecological metagenomes</taxon>
    </lineage>
</organism>
<gene>
    <name evidence="2" type="ORF">ASZ90_019165</name>
</gene>
<protein>
    <submittedName>
        <fullName evidence="2">Uncharacterized protein</fullName>
    </submittedName>
</protein>
<name>A0A0W8E4P5_9ZZZZ</name>
<dbReference type="EMBL" id="LNQE01001882">
    <property type="protein sequence ID" value="KUG03377.1"/>
    <property type="molecule type" value="Genomic_DNA"/>
</dbReference>
<feature type="compositionally biased region" description="Polar residues" evidence="1">
    <location>
        <begin position="8"/>
        <end position="21"/>
    </location>
</feature>
<evidence type="ECO:0000313" key="2">
    <source>
        <dbReference type="EMBL" id="KUG03377.1"/>
    </source>
</evidence>
<reference evidence="2" key="1">
    <citation type="journal article" date="2015" name="Proc. Natl. Acad. Sci. U.S.A.">
        <title>Networks of energetic and metabolic interactions define dynamics in microbial communities.</title>
        <authorList>
            <person name="Embree M."/>
            <person name="Liu J.K."/>
            <person name="Al-Bassam M.M."/>
            <person name="Zengler K."/>
        </authorList>
    </citation>
    <scope>NUCLEOTIDE SEQUENCE</scope>
</reference>